<dbReference type="AlphaFoldDB" id="A0A1V5ZKL0"/>
<dbReference type="Gene3D" id="3.90.226.10">
    <property type="entry name" value="2-enoyl-CoA Hydratase, Chain A, domain 1"/>
    <property type="match status" value="1"/>
</dbReference>
<sequence length="134" mass="15043">MKISILNIVTFVPTYAYSAAALIFASGDHRIASPDALIMFHDMSVDLYGKYGSEVVPYVEQCNKLSKRFVNILDSKTVLPDELKTKLTNGSDIYLDSDEMLQFKVADQIGIYCGKDDMIYVGEEQPTTEETKQQ</sequence>
<proteinExistence type="predicted"/>
<dbReference type="InterPro" id="IPR023562">
    <property type="entry name" value="ClpP/TepA"/>
</dbReference>
<evidence type="ECO:0000313" key="1">
    <source>
        <dbReference type="EMBL" id="OQB40763.1"/>
    </source>
</evidence>
<reference evidence="1" key="1">
    <citation type="submission" date="2017-02" db="EMBL/GenBank/DDBJ databases">
        <title>Delving into the versatile metabolic prowess of the omnipresent phylum Bacteroidetes.</title>
        <authorList>
            <person name="Nobu M.K."/>
            <person name="Mei R."/>
            <person name="Narihiro T."/>
            <person name="Kuroda K."/>
            <person name="Liu W.-T."/>
        </authorList>
    </citation>
    <scope>NUCLEOTIDE SEQUENCE</scope>
    <source>
        <strain evidence="1">ADurb.Bin160</strain>
    </source>
</reference>
<dbReference type="EMBL" id="MWDB01000033">
    <property type="protein sequence ID" value="OQB40763.1"/>
    <property type="molecule type" value="Genomic_DNA"/>
</dbReference>
<dbReference type="Proteomes" id="UP000485621">
    <property type="component" value="Unassembled WGS sequence"/>
</dbReference>
<protein>
    <submittedName>
        <fullName evidence="1">Clp protease</fullName>
    </submittedName>
</protein>
<dbReference type="GO" id="GO:0006508">
    <property type="term" value="P:proteolysis"/>
    <property type="evidence" value="ECO:0007669"/>
    <property type="project" value="UniProtKB-KW"/>
</dbReference>
<dbReference type="SUPFAM" id="SSF52096">
    <property type="entry name" value="ClpP/crotonase"/>
    <property type="match status" value="1"/>
</dbReference>
<dbReference type="InterPro" id="IPR029045">
    <property type="entry name" value="ClpP/crotonase-like_dom_sf"/>
</dbReference>
<name>A0A1V5ZKL0_9BACT</name>
<comment type="caution">
    <text evidence="1">The sequence shown here is derived from an EMBL/GenBank/DDBJ whole genome shotgun (WGS) entry which is preliminary data.</text>
</comment>
<keyword evidence="1" id="KW-0645">Protease</keyword>
<gene>
    <name evidence="1" type="ORF">BWY04_01223</name>
</gene>
<dbReference type="Pfam" id="PF00574">
    <property type="entry name" value="CLP_protease"/>
    <property type="match status" value="1"/>
</dbReference>
<keyword evidence="1" id="KW-0378">Hydrolase</keyword>
<dbReference type="GO" id="GO:0008233">
    <property type="term" value="F:peptidase activity"/>
    <property type="evidence" value="ECO:0007669"/>
    <property type="project" value="UniProtKB-KW"/>
</dbReference>
<organism evidence="1">
    <name type="scientific">candidate division CPR1 bacterium ADurb.Bin160</name>
    <dbReference type="NCBI Taxonomy" id="1852826"/>
    <lineage>
        <taxon>Bacteria</taxon>
        <taxon>candidate division CPR1</taxon>
    </lineage>
</organism>
<accession>A0A1V5ZKL0</accession>